<sequence>MPKGWFPWAKDSDNHSRCVWISVPVATDLESAQERHLSALHRLRRGEKFEISLCEIVATPKFPVVVIRVEVPEEDWLGYTVCRGLAIQWLEGKMMHNRCR</sequence>
<evidence type="ECO:0000313" key="1">
    <source>
        <dbReference type="EMBL" id="KAF9888742.1"/>
    </source>
</evidence>
<dbReference type="AlphaFoldDB" id="A0AAD4CLW6"/>
<dbReference type="EMBL" id="VCAU01000043">
    <property type="protein sequence ID" value="KAF9888742.1"/>
    <property type="molecule type" value="Genomic_DNA"/>
</dbReference>
<accession>A0AAD4CLW6</accession>
<reference evidence="1" key="1">
    <citation type="journal article" date="2019" name="Beilstein J. Org. Chem.">
        <title>Nanangenines: drimane sesquiterpenoids as the dominant metabolite cohort of a novel Australian fungus, Aspergillus nanangensis.</title>
        <authorList>
            <person name="Lacey H.J."/>
            <person name="Gilchrist C.L.M."/>
            <person name="Crombie A."/>
            <person name="Kalaitzis J.A."/>
            <person name="Vuong D."/>
            <person name="Rutledge P.J."/>
            <person name="Turner P."/>
            <person name="Pitt J.I."/>
            <person name="Lacey E."/>
            <person name="Chooi Y.H."/>
            <person name="Piggott A.M."/>
        </authorList>
    </citation>
    <scope>NUCLEOTIDE SEQUENCE</scope>
    <source>
        <strain evidence="1">MST-FP2251</strain>
    </source>
</reference>
<name>A0AAD4CLW6_ASPNN</name>
<proteinExistence type="predicted"/>
<evidence type="ECO:0000313" key="2">
    <source>
        <dbReference type="Proteomes" id="UP001194746"/>
    </source>
</evidence>
<keyword evidence="2" id="KW-1185">Reference proteome</keyword>
<gene>
    <name evidence="1" type="ORF">FE257_008317</name>
</gene>
<dbReference type="Proteomes" id="UP001194746">
    <property type="component" value="Unassembled WGS sequence"/>
</dbReference>
<comment type="caution">
    <text evidence="1">The sequence shown here is derived from an EMBL/GenBank/DDBJ whole genome shotgun (WGS) entry which is preliminary data.</text>
</comment>
<protein>
    <submittedName>
        <fullName evidence="1">Uncharacterized protein</fullName>
    </submittedName>
</protein>
<reference evidence="1" key="2">
    <citation type="submission" date="2020-02" db="EMBL/GenBank/DDBJ databases">
        <authorList>
            <person name="Gilchrist C.L.M."/>
            <person name="Chooi Y.-H."/>
        </authorList>
    </citation>
    <scope>NUCLEOTIDE SEQUENCE</scope>
    <source>
        <strain evidence="1">MST-FP2251</strain>
    </source>
</reference>
<organism evidence="1 2">
    <name type="scientific">Aspergillus nanangensis</name>
    <dbReference type="NCBI Taxonomy" id="2582783"/>
    <lineage>
        <taxon>Eukaryota</taxon>
        <taxon>Fungi</taxon>
        <taxon>Dikarya</taxon>
        <taxon>Ascomycota</taxon>
        <taxon>Pezizomycotina</taxon>
        <taxon>Eurotiomycetes</taxon>
        <taxon>Eurotiomycetidae</taxon>
        <taxon>Eurotiales</taxon>
        <taxon>Aspergillaceae</taxon>
        <taxon>Aspergillus</taxon>
        <taxon>Aspergillus subgen. Circumdati</taxon>
    </lineage>
</organism>